<feature type="domain" description="CBS" evidence="1">
    <location>
        <begin position="66"/>
        <end position="115"/>
    </location>
</feature>
<organism evidence="2 3">
    <name type="scientific">Candidatus Defluviibacterium haderslevense</name>
    <dbReference type="NCBI Taxonomy" id="2981993"/>
    <lineage>
        <taxon>Bacteria</taxon>
        <taxon>Pseudomonadati</taxon>
        <taxon>Bacteroidota</taxon>
        <taxon>Saprospiria</taxon>
        <taxon>Saprospirales</taxon>
        <taxon>Saprospiraceae</taxon>
        <taxon>Candidatus Defluviibacterium</taxon>
    </lineage>
</organism>
<evidence type="ECO:0000259" key="1">
    <source>
        <dbReference type="Pfam" id="PF00571"/>
    </source>
</evidence>
<evidence type="ECO:0000313" key="3">
    <source>
        <dbReference type="Proteomes" id="UP000808349"/>
    </source>
</evidence>
<dbReference type="Pfam" id="PF00571">
    <property type="entry name" value="CBS"/>
    <property type="match status" value="2"/>
</dbReference>
<feature type="domain" description="CBS" evidence="1">
    <location>
        <begin position="7"/>
        <end position="52"/>
    </location>
</feature>
<sequence>MKANTLISKHILPLSLSDHIDTALDKMIEFKVLQLYVLLDQKIIGMVTWQKLSKHNGKESIQQFLETDFQHVSSDDYIFDIWSKMLQFKLNNIPVISDVDQFIGCISENELVKFYLSCLIEIEHGCIILLSMRKMDYSLEKIAQIVEEHKAVILSSFVSEKAEKNEIYLSLQINLNDPTSILNDFVRYDIEIVKVFSKQSVQNVHEERYNELMHYLNV</sequence>
<reference evidence="2 3" key="1">
    <citation type="submission" date="2020-10" db="EMBL/GenBank/DDBJ databases">
        <title>Connecting structure to function with the recovery of over 1000 high-quality activated sludge metagenome-assembled genomes encoding full-length rRNA genes using long-read sequencing.</title>
        <authorList>
            <person name="Singleton C.M."/>
            <person name="Petriglieri F."/>
            <person name="Kristensen J.M."/>
            <person name="Kirkegaard R.H."/>
            <person name="Michaelsen T.Y."/>
            <person name="Andersen M.H."/>
            <person name="Karst S.M."/>
            <person name="Dueholm M.S."/>
            <person name="Nielsen P.H."/>
            <person name="Albertsen M."/>
        </authorList>
    </citation>
    <scope>NUCLEOTIDE SEQUENCE [LARGE SCALE GENOMIC DNA]</scope>
    <source>
        <strain evidence="2">Ribe_18-Q3-R11-54_BAT3C.373</strain>
    </source>
</reference>
<comment type="caution">
    <text evidence="2">The sequence shown here is derived from an EMBL/GenBank/DDBJ whole genome shotgun (WGS) entry which is preliminary data.</text>
</comment>
<proteinExistence type="predicted"/>
<evidence type="ECO:0000313" key="2">
    <source>
        <dbReference type="EMBL" id="MBK9716437.1"/>
    </source>
</evidence>
<dbReference type="EMBL" id="JADKFW010000004">
    <property type="protein sequence ID" value="MBK9716437.1"/>
    <property type="molecule type" value="Genomic_DNA"/>
</dbReference>
<dbReference type="SUPFAM" id="SSF54631">
    <property type="entry name" value="CBS-domain pair"/>
    <property type="match status" value="1"/>
</dbReference>
<dbReference type="InterPro" id="IPR046342">
    <property type="entry name" value="CBS_dom_sf"/>
</dbReference>
<gene>
    <name evidence="2" type="ORF">IPO85_02730</name>
</gene>
<dbReference type="AlphaFoldDB" id="A0A9D7S776"/>
<dbReference type="InterPro" id="IPR000644">
    <property type="entry name" value="CBS_dom"/>
</dbReference>
<name>A0A9D7S776_9BACT</name>
<accession>A0A9D7S776</accession>
<dbReference type="Gene3D" id="3.10.580.10">
    <property type="entry name" value="CBS-domain"/>
    <property type="match status" value="1"/>
</dbReference>
<dbReference type="Proteomes" id="UP000808349">
    <property type="component" value="Unassembled WGS sequence"/>
</dbReference>
<protein>
    <submittedName>
        <fullName evidence="2">CBS domain-containing protein</fullName>
    </submittedName>
</protein>